<dbReference type="RefSeq" id="WP_137641149.1">
    <property type="nucleotide sequence ID" value="NZ_BJDK01000041.1"/>
</dbReference>
<dbReference type="Gene3D" id="3.40.720.10">
    <property type="entry name" value="Alkaline Phosphatase, subunit A"/>
    <property type="match status" value="1"/>
</dbReference>
<keyword evidence="2" id="KW-1185">Reference proteome</keyword>
<organism evidence="1 2">
    <name type="scientific">Lactiplantibacillus dongliensis</name>
    <dbReference type="NCBI Taxonomy" id="2559919"/>
    <lineage>
        <taxon>Bacteria</taxon>
        <taxon>Bacillati</taxon>
        <taxon>Bacillota</taxon>
        <taxon>Bacilli</taxon>
        <taxon>Lactobacillales</taxon>
        <taxon>Lactobacillaceae</taxon>
        <taxon>Lactiplantibacillus</taxon>
    </lineage>
</organism>
<dbReference type="EMBL" id="JBHSSD010000029">
    <property type="protein sequence ID" value="MFC6164282.1"/>
    <property type="molecule type" value="Genomic_DNA"/>
</dbReference>
<proteinExistence type="predicted"/>
<accession>A0ABW1R604</accession>
<dbReference type="NCBIfam" id="TIGR02687">
    <property type="entry name" value="BREX-1 system phosphatase PglZ type A"/>
    <property type="match status" value="1"/>
</dbReference>
<dbReference type="Pfam" id="PF08665">
    <property type="entry name" value="PglZ"/>
    <property type="match status" value="1"/>
</dbReference>
<reference evidence="2" key="1">
    <citation type="journal article" date="2019" name="Int. J. Syst. Evol. Microbiol.">
        <title>The Global Catalogue of Microorganisms (GCM) 10K type strain sequencing project: providing services to taxonomists for standard genome sequencing and annotation.</title>
        <authorList>
            <consortium name="The Broad Institute Genomics Platform"/>
            <consortium name="The Broad Institute Genome Sequencing Center for Infectious Disease"/>
            <person name="Wu L."/>
            <person name="Ma J."/>
        </authorList>
    </citation>
    <scope>NUCLEOTIDE SEQUENCE [LARGE SCALE GENOMIC DNA]</scope>
    <source>
        <strain evidence="2">CCM 8932</strain>
    </source>
</reference>
<dbReference type="Proteomes" id="UP001596253">
    <property type="component" value="Unassembled WGS sequence"/>
</dbReference>
<protein>
    <submittedName>
        <fullName evidence="1">BREX-1 system phosphatase PglZ type A</fullName>
    </submittedName>
</protein>
<evidence type="ECO:0000313" key="1">
    <source>
        <dbReference type="EMBL" id="MFC6164282.1"/>
    </source>
</evidence>
<dbReference type="InterPro" id="IPR014060">
    <property type="entry name" value="PglZ"/>
</dbReference>
<dbReference type="InterPro" id="IPR017850">
    <property type="entry name" value="Alkaline_phosphatase_core_sf"/>
</dbReference>
<gene>
    <name evidence="1" type="primary">pglZ</name>
    <name evidence="1" type="ORF">ACFP3T_06310</name>
</gene>
<dbReference type="SUPFAM" id="SSF53649">
    <property type="entry name" value="Alkaline phosphatase-like"/>
    <property type="match status" value="1"/>
</dbReference>
<comment type="caution">
    <text evidence="1">The sequence shown here is derived from an EMBL/GenBank/DDBJ whole genome shotgun (WGS) entry which is preliminary data.</text>
</comment>
<name>A0ABW1R604_9LACO</name>
<sequence>MADVNIEQIITTLKQRFTEQHQFIFWFDETGDFTDSITEIRSALADIAEVVVMAPGQQLATKHYLLSLPPQTKALVYSPTVEPTLEEDHLRNIVLYSGTFTADSKEILRKDLGLPVTFKPFIKQYASFFASSQRRKVFARYNVASYTVKPELAIMAALVPLNQPNVDFFDLLQTLLLKGVQDNSVLALFERFGVLRAFWQEVADRFGYIATDPRLDELVADLYVTMTYQQMEKTVPVAAKQYDLSDHAANVQTFIQQFGNRNNMSKSEANFDSIAMLVWQKVNGDRLFRDTKMDDIAKSDMFPRFDQRILLWIQERLRLEDVDSRLNDLTVVEITRSRLNTHFGSQLRFSRLYRMMRHAWNIVRHAHWQANNKFPEMIDDYVTKDYRLDTSYRKFTYYYQQAGLPEDFGQAKELIESIYVNNYLDRSIYAWNEQLDIKKIEPHHLQRDFYRFHVAPEKNRVVVIISDAFRFEAAKELEKRLSREDQITSLTMDYLVTGLPSVTYMGMSMLLPNHQMSLENKELLVDDQPTANRQQRQMILQNRNSESAAYSLDELKGAASKDIRAKFIGKEVVYIYHNQIDAIGDNKKTEDDVFKATTEAINEIQQLISRLRTQGISNIYVTADHGYIYRDDHLKPTDKIDVATTETDVKSQRYLITSRKFTLPGVTSQRLGDILVNDDSRYVYYPKTANVFKSAGSFNYVHGGSSLQEMLVPLLEVKTTSSRSVARDVTLELFSMNRQITSLTVPLVLRQSLPISSTVIPAEFNLYFVDEQGQQISGQQTVNANSRSADVKERMQQVQLVLADHNYDRTKTYRLIIENLTSGEKTEVPFGMDIANLNDFNF</sequence>
<evidence type="ECO:0000313" key="2">
    <source>
        <dbReference type="Proteomes" id="UP001596253"/>
    </source>
</evidence>